<dbReference type="CDD" id="cd02022">
    <property type="entry name" value="DPCK"/>
    <property type="match status" value="1"/>
</dbReference>
<dbReference type="Gene3D" id="3.40.50.300">
    <property type="entry name" value="P-loop containing nucleotide triphosphate hydrolases"/>
    <property type="match status" value="1"/>
</dbReference>
<dbReference type="InterPro" id="IPR027417">
    <property type="entry name" value="P-loop_NTPase"/>
</dbReference>
<dbReference type="InterPro" id="IPR001977">
    <property type="entry name" value="Depp_CoAkinase"/>
</dbReference>
<evidence type="ECO:0000256" key="5">
    <source>
        <dbReference type="HAMAP-Rule" id="MF_00376"/>
    </source>
</evidence>
<comment type="similarity">
    <text evidence="1 5">Belongs to the CoaE family.</text>
</comment>
<sequence length="222" mass="24125">MSGSTSSHNGVGLRVGMTGGVASGKSTVSQAFARLGVPVIDTDDLAREVVAPGTEGLEAVRDAFGPEVITDDGQLDRRALRDRIFADPTARETLEAITHPRIEALMAQRLAALTTPYAIVVVPLMVEAGWQDHFDRILLVDASAADQKRRVMQRDQLSAPAARRMLENQANADQRRAIADDIIDNRHNHTALQSQIAALDRRYRDLAARRSSPPFVPTGPSE</sequence>
<evidence type="ECO:0000256" key="2">
    <source>
        <dbReference type="ARBA" id="ARBA00022741"/>
    </source>
</evidence>
<comment type="subcellular location">
    <subcellularLocation>
        <location evidence="5">Cytoplasm</location>
    </subcellularLocation>
</comment>
<keyword evidence="2 5" id="KW-0547">Nucleotide-binding</keyword>
<evidence type="ECO:0000256" key="6">
    <source>
        <dbReference type="NCBIfam" id="TIGR00152"/>
    </source>
</evidence>
<reference evidence="7 8" key="1">
    <citation type="submission" date="2024-02" db="EMBL/GenBank/DDBJ databases">
        <title>New especies of Spiribacter isolated from saline water.</title>
        <authorList>
            <person name="Leon M.J."/>
            <person name="De La Haba R."/>
            <person name="Sanchez-Porro C."/>
            <person name="Ventosa A."/>
        </authorList>
    </citation>
    <scope>NUCLEOTIDE SEQUENCE [LARGE SCALE GENOMIC DNA]</scope>
    <source>
        <strain evidence="8">ag22IC6-390</strain>
    </source>
</reference>
<protein>
    <recommendedName>
        <fullName evidence="5 6">Dephospho-CoA kinase</fullName>
        <ecNumber evidence="5 6">2.7.1.24</ecNumber>
    </recommendedName>
    <alternativeName>
        <fullName evidence="5">Dephosphocoenzyme A kinase</fullName>
    </alternativeName>
</protein>
<dbReference type="PROSITE" id="PS51219">
    <property type="entry name" value="DPCK"/>
    <property type="match status" value="1"/>
</dbReference>
<dbReference type="SUPFAM" id="SSF52540">
    <property type="entry name" value="P-loop containing nucleoside triphosphate hydrolases"/>
    <property type="match status" value="1"/>
</dbReference>
<dbReference type="PANTHER" id="PTHR10695:SF46">
    <property type="entry name" value="BIFUNCTIONAL COENZYME A SYNTHASE-RELATED"/>
    <property type="match status" value="1"/>
</dbReference>
<dbReference type="Pfam" id="PF01121">
    <property type="entry name" value="CoaE"/>
    <property type="match status" value="1"/>
</dbReference>
<dbReference type="EMBL" id="JBAKFM010000001">
    <property type="protein sequence ID" value="MEX0468517.1"/>
    <property type="molecule type" value="Genomic_DNA"/>
</dbReference>
<keyword evidence="5 7" id="KW-0418">Kinase</keyword>
<feature type="binding site" evidence="5">
    <location>
        <begin position="22"/>
        <end position="27"/>
    </location>
    <ligand>
        <name>ATP</name>
        <dbReference type="ChEBI" id="CHEBI:30616"/>
    </ligand>
</feature>
<organism evidence="7 8">
    <name type="scientific">Spiribacter pallidus</name>
    <dbReference type="NCBI Taxonomy" id="1987936"/>
    <lineage>
        <taxon>Bacteria</taxon>
        <taxon>Pseudomonadati</taxon>
        <taxon>Pseudomonadota</taxon>
        <taxon>Gammaproteobacteria</taxon>
        <taxon>Chromatiales</taxon>
        <taxon>Ectothiorhodospiraceae</taxon>
        <taxon>Spiribacter</taxon>
    </lineage>
</organism>
<keyword evidence="8" id="KW-1185">Reference proteome</keyword>
<keyword evidence="5 7" id="KW-0808">Transferase</keyword>
<gene>
    <name evidence="5 7" type="primary">coaE</name>
    <name evidence="7" type="ORF">V6X73_02035</name>
</gene>
<comment type="caution">
    <text evidence="7">The sequence shown here is derived from an EMBL/GenBank/DDBJ whole genome shotgun (WGS) entry which is preliminary data.</text>
</comment>
<name>A0ABV3TA65_9GAMM</name>
<comment type="catalytic activity">
    <reaction evidence="5">
        <text>3'-dephospho-CoA + ATP = ADP + CoA + H(+)</text>
        <dbReference type="Rhea" id="RHEA:18245"/>
        <dbReference type="ChEBI" id="CHEBI:15378"/>
        <dbReference type="ChEBI" id="CHEBI:30616"/>
        <dbReference type="ChEBI" id="CHEBI:57287"/>
        <dbReference type="ChEBI" id="CHEBI:57328"/>
        <dbReference type="ChEBI" id="CHEBI:456216"/>
        <dbReference type="EC" id="2.7.1.24"/>
    </reaction>
</comment>
<dbReference type="GO" id="GO:0004140">
    <property type="term" value="F:dephospho-CoA kinase activity"/>
    <property type="evidence" value="ECO:0007669"/>
    <property type="project" value="UniProtKB-EC"/>
</dbReference>
<dbReference type="RefSeq" id="WP_367957982.1">
    <property type="nucleotide sequence ID" value="NZ_JBAKFK010000001.1"/>
</dbReference>
<keyword evidence="4 5" id="KW-0173">Coenzyme A biosynthesis</keyword>
<dbReference type="EC" id="2.7.1.24" evidence="5 6"/>
<evidence type="ECO:0000256" key="1">
    <source>
        <dbReference type="ARBA" id="ARBA00009018"/>
    </source>
</evidence>
<proteinExistence type="inferred from homology"/>
<evidence type="ECO:0000313" key="8">
    <source>
        <dbReference type="Proteomes" id="UP001556709"/>
    </source>
</evidence>
<comment type="pathway">
    <text evidence="5">Cofactor biosynthesis; coenzyme A biosynthesis; CoA from (R)-pantothenate: step 5/5.</text>
</comment>
<keyword evidence="5" id="KW-0963">Cytoplasm</keyword>
<dbReference type="HAMAP" id="MF_00376">
    <property type="entry name" value="Dephospho_CoA_kinase"/>
    <property type="match status" value="1"/>
</dbReference>
<dbReference type="NCBIfam" id="TIGR00152">
    <property type="entry name" value="dephospho-CoA kinase"/>
    <property type="match status" value="1"/>
</dbReference>
<evidence type="ECO:0000256" key="4">
    <source>
        <dbReference type="ARBA" id="ARBA00022993"/>
    </source>
</evidence>
<accession>A0ABV3TA65</accession>
<dbReference type="Proteomes" id="UP001556709">
    <property type="component" value="Unassembled WGS sequence"/>
</dbReference>
<evidence type="ECO:0000313" key="7">
    <source>
        <dbReference type="EMBL" id="MEX0468517.1"/>
    </source>
</evidence>
<dbReference type="PANTHER" id="PTHR10695">
    <property type="entry name" value="DEPHOSPHO-COA KINASE-RELATED"/>
    <property type="match status" value="1"/>
</dbReference>
<keyword evidence="3 5" id="KW-0067">ATP-binding</keyword>
<comment type="function">
    <text evidence="5">Catalyzes the phosphorylation of the 3'-hydroxyl group of dephosphocoenzyme A to form coenzyme A.</text>
</comment>
<evidence type="ECO:0000256" key="3">
    <source>
        <dbReference type="ARBA" id="ARBA00022840"/>
    </source>
</evidence>